<comment type="subunit">
    <text evidence="7">Homodimer.</text>
</comment>
<reference evidence="8 9" key="1">
    <citation type="submission" date="2019-03" db="EMBL/GenBank/DDBJ databases">
        <title>Genomic Encyclopedia of Archaeal and Bacterial Type Strains, Phase II (KMG-II): from individual species to whole genera.</title>
        <authorList>
            <person name="Goeker M."/>
        </authorList>
    </citation>
    <scope>NUCLEOTIDE SEQUENCE [LARGE SCALE GENOMIC DNA]</scope>
    <source>
        <strain evidence="8 9">DSM 28353</strain>
    </source>
</reference>
<keyword evidence="7" id="KW-0963">Cytoplasm</keyword>
<dbReference type="PANTHER" id="PTHR43713:SF3">
    <property type="entry name" value="GLUTAMATE-1-SEMIALDEHYDE 2,1-AMINOMUTASE 1, CHLOROPLASTIC-RELATED"/>
    <property type="match status" value="1"/>
</dbReference>
<comment type="pathway">
    <text evidence="2">Porphyrin-containing compound metabolism; protoporphyrin-IX biosynthesis; 5-aminolevulinate from L-glutamyl-tRNA(Glu): step 2/2.</text>
</comment>
<evidence type="ECO:0000256" key="3">
    <source>
        <dbReference type="ARBA" id="ARBA00008981"/>
    </source>
</evidence>
<evidence type="ECO:0000256" key="5">
    <source>
        <dbReference type="ARBA" id="ARBA00023235"/>
    </source>
</evidence>
<dbReference type="InterPro" id="IPR015424">
    <property type="entry name" value="PyrdxlP-dep_Trfase"/>
</dbReference>
<sequence length="446" mass="48151">MKKDRYEISRRLFLKAEALIPGGVNSPVRAFNSVGGNPVFVKKGKGAYLYDADDNTYIDYVNSWGALLFGHAFFPVVGSIQQQALLGTSYGIPTEAEIELAKLFVDAVPHVEKVRFVNSGTEATMSAIRLARGFTGRNKIIKFIGCYHGHADSFLVAGGSGLSTLGIPDSAGVPEGAVADTLLADFNSLDSVALLFEQFPESIAAVIVEPVAGNMGCVAPSGGFLEGLRKLCSQYQALLIFDEVMTGFRLARGGAQEYFKVEADLVTFGKIVGSGLPVGAFAGKRHIMDQLAPLGPVYQAGTLSGNPLAMSAGIEMLKRINKDEALYRRIQHKTSYLEEGLKSVFEELQVQVCINSVGSMISLFFNSDVVTDYASAQGADAGIFRAFFHGMLEQGIYLPPSPFESWFLSDALTQEDLDYTIEAARTVLTGLIKNKIATESTLSWTR</sequence>
<comment type="cofactor">
    <cofactor evidence="1 7">
        <name>pyridoxal 5'-phosphate</name>
        <dbReference type="ChEBI" id="CHEBI:597326"/>
    </cofactor>
</comment>
<evidence type="ECO:0000256" key="4">
    <source>
        <dbReference type="ARBA" id="ARBA00022898"/>
    </source>
</evidence>
<dbReference type="Gene3D" id="3.40.640.10">
    <property type="entry name" value="Type I PLP-dependent aspartate aminotransferase-like (Major domain)"/>
    <property type="match status" value="1"/>
</dbReference>
<dbReference type="PANTHER" id="PTHR43713">
    <property type="entry name" value="GLUTAMATE-1-SEMIALDEHYDE 2,1-AMINOMUTASE"/>
    <property type="match status" value="1"/>
</dbReference>
<dbReference type="NCBIfam" id="TIGR00713">
    <property type="entry name" value="hemL"/>
    <property type="match status" value="1"/>
</dbReference>
<evidence type="ECO:0000256" key="7">
    <source>
        <dbReference type="HAMAP-Rule" id="MF_00375"/>
    </source>
</evidence>
<keyword evidence="9" id="KW-1185">Reference proteome</keyword>
<dbReference type="GO" id="GO:0005737">
    <property type="term" value="C:cytoplasm"/>
    <property type="evidence" value="ECO:0007669"/>
    <property type="project" value="UniProtKB-SubCell"/>
</dbReference>
<evidence type="ECO:0000256" key="6">
    <source>
        <dbReference type="ARBA" id="ARBA00023244"/>
    </source>
</evidence>
<dbReference type="EMBL" id="SNYV01000013">
    <property type="protein sequence ID" value="TDQ78079.1"/>
    <property type="molecule type" value="Genomic_DNA"/>
</dbReference>
<dbReference type="InterPro" id="IPR005814">
    <property type="entry name" value="Aminotrans_3"/>
</dbReference>
<dbReference type="GO" id="GO:0030170">
    <property type="term" value="F:pyridoxal phosphate binding"/>
    <property type="evidence" value="ECO:0007669"/>
    <property type="project" value="InterPro"/>
</dbReference>
<dbReference type="InterPro" id="IPR049704">
    <property type="entry name" value="Aminotrans_3_PPA_site"/>
</dbReference>
<evidence type="ECO:0000313" key="9">
    <source>
        <dbReference type="Proteomes" id="UP000295292"/>
    </source>
</evidence>
<dbReference type="InterPro" id="IPR015421">
    <property type="entry name" value="PyrdxlP-dep_Trfase_major"/>
</dbReference>
<dbReference type="GO" id="GO:0042286">
    <property type="term" value="F:glutamate-1-semialdehyde 2,1-aminomutase activity"/>
    <property type="evidence" value="ECO:0007669"/>
    <property type="project" value="UniProtKB-UniRule"/>
</dbReference>
<dbReference type="Pfam" id="PF00202">
    <property type="entry name" value="Aminotran_3"/>
    <property type="match status" value="1"/>
</dbReference>
<dbReference type="GO" id="GO:0008483">
    <property type="term" value="F:transaminase activity"/>
    <property type="evidence" value="ECO:0007669"/>
    <property type="project" value="InterPro"/>
</dbReference>
<protein>
    <recommendedName>
        <fullName evidence="7">Glutamate-1-semialdehyde 2,1-aminomutase</fullName>
        <shortName evidence="7">GSA</shortName>
        <ecNumber evidence="7">5.4.3.8</ecNumber>
    </recommendedName>
    <alternativeName>
        <fullName evidence="7">Glutamate-1-semialdehyde aminotransferase</fullName>
        <shortName evidence="7">GSA-AT</shortName>
    </alternativeName>
</protein>
<dbReference type="OrthoDB" id="9807885at2"/>
<comment type="catalytic activity">
    <reaction evidence="7">
        <text>(S)-4-amino-5-oxopentanoate = 5-aminolevulinate</text>
        <dbReference type="Rhea" id="RHEA:14265"/>
        <dbReference type="ChEBI" id="CHEBI:57501"/>
        <dbReference type="ChEBI" id="CHEBI:356416"/>
        <dbReference type="EC" id="5.4.3.8"/>
    </reaction>
</comment>
<keyword evidence="5 7" id="KW-0413">Isomerase</keyword>
<dbReference type="CDD" id="cd00610">
    <property type="entry name" value="OAT_like"/>
    <property type="match status" value="1"/>
</dbReference>
<dbReference type="SUPFAM" id="SSF53383">
    <property type="entry name" value="PLP-dependent transferases"/>
    <property type="match status" value="1"/>
</dbReference>
<dbReference type="Proteomes" id="UP000295292">
    <property type="component" value="Unassembled WGS sequence"/>
</dbReference>
<dbReference type="UniPathway" id="UPA00251">
    <property type="reaction ID" value="UER00317"/>
</dbReference>
<dbReference type="Gene3D" id="3.90.1150.10">
    <property type="entry name" value="Aspartate Aminotransferase, domain 1"/>
    <property type="match status" value="1"/>
</dbReference>
<evidence type="ECO:0000256" key="1">
    <source>
        <dbReference type="ARBA" id="ARBA00001933"/>
    </source>
</evidence>
<dbReference type="HAMAP" id="MF_00375">
    <property type="entry name" value="HemL_aminotrans_3"/>
    <property type="match status" value="1"/>
</dbReference>
<dbReference type="InterPro" id="IPR015422">
    <property type="entry name" value="PyrdxlP-dep_Trfase_small"/>
</dbReference>
<dbReference type="EC" id="5.4.3.8" evidence="7"/>
<dbReference type="AlphaFoldDB" id="A0A4R6WE63"/>
<comment type="subcellular location">
    <subcellularLocation>
        <location evidence="7">Cytoplasm</location>
    </subcellularLocation>
</comment>
<dbReference type="GO" id="GO:0006782">
    <property type="term" value="P:protoporphyrinogen IX biosynthetic process"/>
    <property type="evidence" value="ECO:0007669"/>
    <property type="project" value="UniProtKB-UniRule"/>
</dbReference>
<evidence type="ECO:0000256" key="2">
    <source>
        <dbReference type="ARBA" id="ARBA00004819"/>
    </source>
</evidence>
<feature type="modified residue" description="N6-(pyridoxal phosphate)lysine" evidence="7">
    <location>
        <position position="270"/>
    </location>
</feature>
<dbReference type="FunFam" id="3.40.640.10:FF:000021">
    <property type="entry name" value="Glutamate-1-semialdehyde 2,1-aminomutase"/>
    <property type="match status" value="1"/>
</dbReference>
<comment type="caution">
    <text evidence="8">The sequence shown here is derived from an EMBL/GenBank/DDBJ whole genome shotgun (WGS) entry which is preliminary data.</text>
</comment>
<keyword evidence="4 7" id="KW-0663">Pyridoxal phosphate</keyword>
<dbReference type="InterPro" id="IPR004639">
    <property type="entry name" value="4pyrrol_synth_GluAld_NH2Trfase"/>
</dbReference>
<name>A0A4R6WE63_9SPHI</name>
<dbReference type="NCBIfam" id="NF000818">
    <property type="entry name" value="PRK00062.1"/>
    <property type="match status" value="1"/>
</dbReference>
<dbReference type="PROSITE" id="PS00600">
    <property type="entry name" value="AA_TRANSFER_CLASS_3"/>
    <property type="match status" value="1"/>
</dbReference>
<evidence type="ECO:0000313" key="8">
    <source>
        <dbReference type="EMBL" id="TDQ78079.1"/>
    </source>
</evidence>
<comment type="similarity">
    <text evidence="3 7">Belongs to the class-III pyridoxal-phosphate-dependent aminotransferase family. HemL subfamily.</text>
</comment>
<organism evidence="8 9">
    <name type="scientific">Sphingobacterium yanglingense</name>
    <dbReference type="NCBI Taxonomy" id="1437280"/>
    <lineage>
        <taxon>Bacteria</taxon>
        <taxon>Pseudomonadati</taxon>
        <taxon>Bacteroidota</taxon>
        <taxon>Sphingobacteriia</taxon>
        <taxon>Sphingobacteriales</taxon>
        <taxon>Sphingobacteriaceae</taxon>
        <taxon>Sphingobacterium</taxon>
    </lineage>
</organism>
<proteinExistence type="inferred from homology"/>
<accession>A0A4R6WE63</accession>
<dbReference type="RefSeq" id="WP_133584335.1">
    <property type="nucleotide sequence ID" value="NZ_SNYV01000013.1"/>
</dbReference>
<keyword evidence="6 7" id="KW-0627">Porphyrin biosynthesis</keyword>
<gene>
    <name evidence="7" type="primary">hemL</name>
    <name evidence="8" type="ORF">CLV99_2056</name>
</gene>